<dbReference type="Gene3D" id="3.40.50.2300">
    <property type="match status" value="1"/>
</dbReference>
<dbReference type="PANTHER" id="PTHR44591:SF25">
    <property type="entry name" value="CHEMOTAXIS TWO-COMPONENT RESPONSE REGULATOR"/>
    <property type="match status" value="1"/>
</dbReference>
<dbReference type="InterPro" id="IPR011006">
    <property type="entry name" value="CheY-like_superfamily"/>
</dbReference>
<dbReference type="Pfam" id="PF00072">
    <property type="entry name" value="Response_reg"/>
    <property type="match status" value="1"/>
</dbReference>
<sequence length="123" mass="13120">MTWKQCTVFVADDDKSVLESLALLLESAGYQSRGFGSAEELLASGSVQNACCLILDIKLPGMSGLQLLQVLAASHTPIPVVFITGHDCPGIEAQALGLGAVAYLRKPFDEQMLLDAIHPYCVN</sequence>
<dbReference type="PANTHER" id="PTHR44591">
    <property type="entry name" value="STRESS RESPONSE REGULATOR PROTEIN 1"/>
    <property type="match status" value="1"/>
</dbReference>
<evidence type="ECO:0000259" key="3">
    <source>
        <dbReference type="PROSITE" id="PS50110"/>
    </source>
</evidence>
<gene>
    <name evidence="4" type="ordered locus">Sfum_0583</name>
</gene>
<dbReference type="eggNOG" id="COG4566">
    <property type="taxonomic scope" value="Bacteria"/>
</dbReference>
<dbReference type="STRING" id="335543.Sfum_0583"/>
<reference evidence="4 5" key="1">
    <citation type="submission" date="2006-10" db="EMBL/GenBank/DDBJ databases">
        <title>Complete sequence of Syntrophobacter fumaroxidans MPOB.</title>
        <authorList>
            <consortium name="US DOE Joint Genome Institute"/>
            <person name="Copeland A."/>
            <person name="Lucas S."/>
            <person name="Lapidus A."/>
            <person name="Barry K."/>
            <person name="Detter J.C."/>
            <person name="Glavina del Rio T."/>
            <person name="Hammon N."/>
            <person name="Israni S."/>
            <person name="Pitluck S."/>
            <person name="Goltsman E.G."/>
            <person name="Martinez M."/>
            <person name="Schmutz J."/>
            <person name="Larimer F."/>
            <person name="Land M."/>
            <person name="Hauser L."/>
            <person name="Kyrpides N."/>
            <person name="Kim E."/>
            <person name="Boone D.R."/>
            <person name="Brockman F."/>
            <person name="Culley D."/>
            <person name="Ferry J."/>
            <person name="Gunsalus R."/>
            <person name="McInerney M.J."/>
            <person name="Morrison M."/>
            <person name="Plugge C."/>
            <person name="Rohlin L."/>
            <person name="Scholten J."/>
            <person name="Sieber J."/>
            <person name="Stams A.J.M."/>
            <person name="Worm P."/>
            <person name="Henstra A.M."/>
            <person name="Richardson P."/>
        </authorList>
    </citation>
    <scope>NUCLEOTIDE SEQUENCE [LARGE SCALE GENOMIC DNA]</scope>
    <source>
        <strain evidence="5">DSM 10017 / MPOB</strain>
    </source>
</reference>
<evidence type="ECO:0000256" key="1">
    <source>
        <dbReference type="ARBA" id="ARBA00022553"/>
    </source>
</evidence>
<organism evidence="4 5">
    <name type="scientific">Syntrophobacter fumaroxidans (strain DSM 10017 / MPOB)</name>
    <dbReference type="NCBI Taxonomy" id="335543"/>
    <lineage>
        <taxon>Bacteria</taxon>
        <taxon>Pseudomonadati</taxon>
        <taxon>Thermodesulfobacteriota</taxon>
        <taxon>Syntrophobacteria</taxon>
        <taxon>Syntrophobacterales</taxon>
        <taxon>Syntrophobacteraceae</taxon>
        <taxon>Syntrophobacter</taxon>
    </lineage>
</organism>
<evidence type="ECO:0000256" key="2">
    <source>
        <dbReference type="PROSITE-ProRule" id="PRU00169"/>
    </source>
</evidence>
<dbReference type="InterPro" id="IPR001789">
    <property type="entry name" value="Sig_transdc_resp-reg_receiver"/>
</dbReference>
<protein>
    <submittedName>
        <fullName evidence="4">Response regulator receiver protein</fullName>
    </submittedName>
</protein>
<dbReference type="SMART" id="SM00448">
    <property type="entry name" value="REC"/>
    <property type="match status" value="1"/>
</dbReference>
<dbReference type="RefSeq" id="WP_011697455.1">
    <property type="nucleotide sequence ID" value="NC_008554.1"/>
</dbReference>
<dbReference type="SUPFAM" id="SSF52172">
    <property type="entry name" value="CheY-like"/>
    <property type="match status" value="1"/>
</dbReference>
<evidence type="ECO:0000313" key="5">
    <source>
        <dbReference type="Proteomes" id="UP000001784"/>
    </source>
</evidence>
<dbReference type="Proteomes" id="UP000001784">
    <property type="component" value="Chromosome"/>
</dbReference>
<keyword evidence="5" id="KW-1185">Reference proteome</keyword>
<proteinExistence type="predicted"/>
<evidence type="ECO:0000313" key="4">
    <source>
        <dbReference type="EMBL" id="ABK16282.1"/>
    </source>
</evidence>
<keyword evidence="1 2" id="KW-0597">Phosphoprotein</keyword>
<dbReference type="HOGENOM" id="CLU_000445_69_8_7"/>
<dbReference type="GO" id="GO:0000160">
    <property type="term" value="P:phosphorelay signal transduction system"/>
    <property type="evidence" value="ECO:0007669"/>
    <property type="project" value="InterPro"/>
</dbReference>
<dbReference type="KEGG" id="sfu:Sfum_0583"/>
<dbReference type="OrthoDB" id="9800029at2"/>
<feature type="modified residue" description="4-aspartylphosphate" evidence="2">
    <location>
        <position position="56"/>
    </location>
</feature>
<feature type="domain" description="Response regulatory" evidence="3">
    <location>
        <begin position="7"/>
        <end position="121"/>
    </location>
</feature>
<dbReference type="InterPro" id="IPR050595">
    <property type="entry name" value="Bact_response_regulator"/>
</dbReference>
<dbReference type="AlphaFoldDB" id="A0LFT0"/>
<dbReference type="PROSITE" id="PS50110">
    <property type="entry name" value="RESPONSE_REGULATORY"/>
    <property type="match status" value="1"/>
</dbReference>
<name>A0LFT0_SYNFM</name>
<accession>A0LFT0</accession>
<dbReference type="InParanoid" id="A0LFT0"/>
<dbReference type="EMBL" id="CP000478">
    <property type="protein sequence ID" value="ABK16282.1"/>
    <property type="molecule type" value="Genomic_DNA"/>
</dbReference>